<reference evidence="6 7" key="1">
    <citation type="submission" date="2020-08" db="EMBL/GenBank/DDBJ databases">
        <title>Aquariorum lacteus gen. nov., sp. nov., a new member of the family Comamonadaceae, isolated from freshwater aquarium.</title>
        <authorList>
            <person name="Chun S.-J."/>
        </authorList>
    </citation>
    <scope>NUCLEOTIDE SEQUENCE [LARGE SCALE GENOMIC DNA]</scope>
    <source>
        <strain evidence="6 7">SJAQ100</strain>
    </source>
</reference>
<name>A0A839HNK4_9BURK</name>
<dbReference type="Gene3D" id="3.40.190.10">
    <property type="entry name" value="Periplasmic binding protein-like II"/>
    <property type="match status" value="2"/>
</dbReference>
<dbReference type="Pfam" id="PF13531">
    <property type="entry name" value="SBP_bac_11"/>
    <property type="match status" value="1"/>
</dbReference>
<dbReference type="SUPFAM" id="SSF53850">
    <property type="entry name" value="Periplasmic binding protein-like II"/>
    <property type="match status" value="1"/>
</dbReference>
<comment type="similarity">
    <text evidence="1">Belongs to the bacterial solute-binding protein ModA family.</text>
</comment>
<evidence type="ECO:0000256" key="4">
    <source>
        <dbReference type="PIRSR" id="PIRSR004846-1"/>
    </source>
</evidence>
<evidence type="ECO:0000256" key="2">
    <source>
        <dbReference type="ARBA" id="ARBA00022723"/>
    </source>
</evidence>
<evidence type="ECO:0000313" key="7">
    <source>
        <dbReference type="Proteomes" id="UP000586093"/>
    </source>
</evidence>
<dbReference type="NCBIfam" id="TIGR01256">
    <property type="entry name" value="modA"/>
    <property type="match status" value="1"/>
</dbReference>
<dbReference type="EMBL" id="JACIVI010000001">
    <property type="protein sequence ID" value="MBB1161178.1"/>
    <property type="molecule type" value="Genomic_DNA"/>
</dbReference>
<feature type="chain" id="PRO_5032891672" evidence="5">
    <location>
        <begin position="24"/>
        <end position="251"/>
    </location>
</feature>
<feature type="signal peptide" evidence="5">
    <location>
        <begin position="1"/>
        <end position="23"/>
    </location>
</feature>
<evidence type="ECO:0000313" key="6">
    <source>
        <dbReference type="EMBL" id="MBB1161178.1"/>
    </source>
</evidence>
<gene>
    <name evidence="6" type="primary">modA</name>
    <name evidence="6" type="ORF">H4F90_04200</name>
</gene>
<dbReference type="InterPro" id="IPR005950">
    <property type="entry name" value="ModA"/>
</dbReference>
<dbReference type="PANTHER" id="PTHR30632">
    <property type="entry name" value="MOLYBDATE-BINDING PERIPLASMIC PROTEIN"/>
    <property type="match status" value="1"/>
</dbReference>
<dbReference type="PANTHER" id="PTHR30632:SF14">
    <property type="entry name" value="TUNGSTATE_MOLYBDATE_CHROMATE-BINDING PROTEIN MODA"/>
    <property type="match status" value="1"/>
</dbReference>
<sequence>MRFRTMAVLGLLAVLTTRPQARADEVKVAVAANFAAPIQRIAADFEQATGHKLLISLGSTGKFHAQIRNGAPFEVLLAADQETPRKLEAEGLAVPGSRFTYATGRLVLWSRDAGRVDAEGQVLRTGHFERLAIADPRLAPYGAAAAAVIDKLGLKDALAARLVQGDSIGQAHQFVASGHAELGFVALAQVQLDGRLTGGSAWRVPEALHAPLHQDAVLLRPGADRPAARALLDHLRSVRLTPLIESYGYAR</sequence>
<feature type="binding site" evidence="4">
    <location>
        <position position="60"/>
    </location>
    <ligand>
        <name>molybdate</name>
        <dbReference type="ChEBI" id="CHEBI:36264"/>
    </ligand>
</feature>
<dbReference type="AlphaFoldDB" id="A0A839HNK4"/>
<evidence type="ECO:0000256" key="1">
    <source>
        <dbReference type="ARBA" id="ARBA00009175"/>
    </source>
</evidence>
<dbReference type="Proteomes" id="UP000586093">
    <property type="component" value="Unassembled WGS sequence"/>
</dbReference>
<evidence type="ECO:0000256" key="3">
    <source>
        <dbReference type="ARBA" id="ARBA00022729"/>
    </source>
</evidence>
<keyword evidence="2 4" id="KW-0479">Metal-binding</keyword>
<dbReference type="RefSeq" id="WP_182661754.1">
    <property type="nucleotide sequence ID" value="NZ_JACIVI010000001.1"/>
</dbReference>
<proteinExistence type="inferred from homology"/>
<protein>
    <submittedName>
        <fullName evidence="6">Molybdate ABC transporter substrate-binding protein</fullName>
    </submittedName>
</protein>
<dbReference type="GO" id="GO:0015689">
    <property type="term" value="P:molybdate ion transport"/>
    <property type="evidence" value="ECO:0007669"/>
    <property type="project" value="InterPro"/>
</dbReference>
<keyword evidence="4" id="KW-0500">Molybdenum</keyword>
<dbReference type="GO" id="GO:0046872">
    <property type="term" value="F:metal ion binding"/>
    <property type="evidence" value="ECO:0007669"/>
    <property type="project" value="UniProtKB-KW"/>
</dbReference>
<dbReference type="GO" id="GO:0030973">
    <property type="term" value="F:molybdate ion binding"/>
    <property type="evidence" value="ECO:0007669"/>
    <property type="project" value="InterPro"/>
</dbReference>
<accession>A0A839HNK4</accession>
<keyword evidence="3 5" id="KW-0732">Signal</keyword>
<dbReference type="InterPro" id="IPR050682">
    <property type="entry name" value="ModA/WtpA"/>
</dbReference>
<dbReference type="PIRSF" id="PIRSF004846">
    <property type="entry name" value="ModA"/>
    <property type="match status" value="1"/>
</dbReference>
<dbReference type="InterPro" id="IPR044084">
    <property type="entry name" value="AvModA-like_subst-bd"/>
</dbReference>
<comment type="caution">
    <text evidence="6">The sequence shown here is derived from an EMBL/GenBank/DDBJ whole genome shotgun (WGS) entry which is preliminary data.</text>
</comment>
<feature type="binding site" evidence="4">
    <location>
        <position position="168"/>
    </location>
    <ligand>
        <name>molybdate</name>
        <dbReference type="ChEBI" id="CHEBI:36264"/>
    </ligand>
</feature>
<organism evidence="6 7">
    <name type="scientific">Aquariibacter albus</name>
    <dbReference type="NCBI Taxonomy" id="2759899"/>
    <lineage>
        <taxon>Bacteria</taxon>
        <taxon>Pseudomonadati</taxon>
        <taxon>Pseudomonadota</taxon>
        <taxon>Betaproteobacteria</taxon>
        <taxon>Burkholderiales</taxon>
        <taxon>Sphaerotilaceae</taxon>
        <taxon>Aquariibacter</taxon>
    </lineage>
</organism>
<keyword evidence="7" id="KW-1185">Reference proteome</keyword>
<evidence type="ECO:0000256" key="5">
    <source>
        <dbReference type="SAM" id="SignalP"/>
    </source>
</evidence>
<dbReference type="CDD" id="cd13539">
    <property type="entry name" value="PBP2_AvModA"/>
    <property type="match status" value="1"/>
</dbReference>